<keyword evidence="4" id="KW-1185">Reference proteome</keyword>
<proteinExistence type="predicted"/>
<sequence length="238" mass="26602">MARREFMSTTQVLMVVFLVFFMFQSKVASRIGMGCTLACHVDEGTRTQEHADTEDDSGDENGQGDYDYYRSIVKGFVPSSPLFGNSLSLYLWGIPGLQLCGHIPKKVPRLFSQVSGDESEDSPSAKRMVPRLHCVVIHGKLTVYDYLQNSPPTEPKPHLVKEAREALLRHLTSILGNDGVAAHFMLLHLLSRVHARADNVAVGKLSLNLTLAKRWHLYSALNQVLSSRIFFPSQNAYL</sequence>
<dbReference type="InterPro" id="IPR019140">
    <property type="entry name" value="MCM_complex-bd"/>
</dbReference>
<dbReference type="Proteomes" id="UP000694918">
    <property type="component" value="Unplaced"/>
</dbReference>
<comment type="subcellular location">
    <subcellularLocation>
        <location evidence="1">Nucleus</location>
    </subcellularLocation>
</comment>
<feature type="chain" id="PRO_5042545913" evidence="3">
    <location>
        <begin position="29"/>
        <end position="238"/>
    </location>
</feature>
<evidence type="ECO:0000256" key="2">
    <source>
        <dbReference type="ARBA" id="ARBA00023242"/>
    </source>
</evidence>
<evidence type="ECO:0000256" key="1">
    <source>
        <dbReference type="ARBA" id="ARBA00004123"/>
    </source>
</evidence>
<evidence type="ECO:0000313" key="5">
    <source>
        <dbReference type="RefSeq" id="XP_011010666.1"/>
    </source>
</evidence>
<dbReference type="GO" id="GO:0005634">
    <property type="term" value="C:nucleus"/>
    <property type="evidence" value="ECO:0007669"/>
    <property type="project" value="UniProtKB-SubCell"/>
</dbReference>
<dbReference type="GeneID" id="105115472"/>
<keyword evidence="2" id="KW-0539">Nucleus</keyword>
<organism evidence="4 5">
    <name type="scientific">Populus euphratica</name>
    <name type="common">Euphrates poplar</name>
    <dbReference type="NCBI Taxonomy" id="75702"/>
    <lineage>
        <taxon>Eukaryota</taxon>
        <taxon>Viridiplantae</taxon>
        <taxon>Streptophyta</taxon>
        <taxon>Embryophyta</taxon>
        <taxon>Tracheophyta</taxon>
        <taxon>Spermatophyta</taxon>
        <taxon>Magnoliopsida</taxon>
        <taxon>eudicotyledons</taxon>
        <taxon>Gunneridae</taxon>
        <taxon>Pentapetalae</taxon>
        <taxon>rosids</taxon>
        <taxon>fabids</taxon>
        <taxon>Malpighiales</taxon>
        <taxon>Salicaceae</taxon>
        <taxon>Saliceae</taxon>
        <taxon>Populus</taxon>
    </lineage>
</organism>
<dbReference type="Pfam" id="PF09739">
    <property type="entry name" value="MCM_bind"/>
    <property type="match status" value="1"/>
</dbReference>
<name>A0AAJ6X9T4_POPEU</name>
<dbReference type="AlphaFoldDB" id="A0AAJ6X9T4"/>
<dbReference type="PANTHER" id="PTHR13489:SF0">
    <property type="entry name" value="MINI-CHROMOSOME MAINTENANCE COMPLEX-BINDING PROTEIN"/>
    <property type="match status" value="1"/>
</dbReference>
<protein>
    <submittedName>
        <fullName evidence="5">Uncharacterized protein LOC105115472</fullName>
    </submittedName>
</protein>
<accession>A0AAJ6X9T4</accession>
<reference evidence="5" key="1">
    <citation type="submission" date="2025-08" db="UniProtKB">
        <authorList>
            <consortium name="RefSeq"/>
        </authorList>
    </citation>
    <scope>IDENTIFICATION</scope>
</reference>
<dbReference type="GO" id="GO:0006261">
    <property type="term" value="P:DNA-templated DNA replication"/>
    <property type="evidence" value="ECO:0007669"/>
    <property type="project" value="TreeGrafter"/>
</dbReference>
<dbReference type="RefSeq" id="XP_011010666.1">
    <property type="nucleotide sequence ID" value="XM_011012364.1"/>
</dbReference>
<keyword evidence="3" id="KW-0732">Signal</keyword>
<feature type="signal peptide" evidence="3">
    <location>
        <begin position="1"/>
        <end position="28"/>
    </location>
</feature>
<dbReference type="GO" id="GO:0003682">
    <property type="term" value="F:chromatin binding"/>
    <property type="evidence" value="ECO:0007669"/>
    <property type="project" value="TreeGrafter"/>
</dbReference>
<gene>
    <name evidence="5" type="primary">LOC105115472</name>
</gene>
<dbReference type="KEGG" id="peu:105115472"/>
<evidence type="ECO:0000256" key="3">
    <source>
        <dbReference type="SAM" id="SignalP"/>
    </source>
</evidence>
<evidence type="ECO:0000313" key="4">
    <source>
        <dbReference type="Proteomes" id="UP000694918"/>
    </source>
</evidence>
<dbReference type="PANTHER" id="PTHR13489">
    <property type="entry name" value="MINI-CHROMOSOME MAINTENANCE COMPLEX-BINDING PROTEIN"/>
    <property type="match status" value="1"/>
</dbReference>